<feature type="transmembrane region" description="Helical" evidence="2">
    <location>
        <begin position="206"/>
        <end position="228"/>
    </location>
</feature>
<dbReference type="Proteomes" id="UP001492380">
    <property type="component" value="Unassembled WGS sequence"/>
</dbReference>
<comment type="caution">
    <text evidence="3">The sequence shown here is derived from an EMBL/GenBank/DDBJ whole genome shotgun (WGS) entry which is preliminary data.</text>
</comment>
<feature type="compositionally biased region" description="Low complexity" evidence="1">
    <location>
        <begin position="99"/>
        <end position="109"/>
    </location>
</feature>
<protein>
    <submittedName>
        <fullName evidence="3">Uncharacterized protein</fullName>
    </submittedName>
</protein>
<evidence type="ECO:0000256" key="2">
    <source>
        <dbReference type="SAM" id="Phobius"/>
    </source>
</evidence>
<keyword evidence="4" id="KW-1185">Reference proteome</keyword>
<gene>
    <name evidence="3" type="ORF">HDK90DRAFT_512480</name>
</gene>
<feature type="region of interest" description="Disordered" evidence="1">
    <location>
        <begin position="164"/>
        <end position="188"/>
    </location>
</feature>
<feature type="region of interest" description="Disordered" evidence="1">
    <location>
        <begin position="76"/>
        <end position="142"/>
    </location>
</feature>
<evidence type="ECO:0000313" key="3">
    <source>
        <dbReference type="EMBL" id="KAK8230318.1"/>
    </source>
</evidence>
<keyword evidence="2" id="KW-1133">Transmembrane helix</keyword>
<keyword evidence="2" id="KW-0472">Membrane</keyword>
<evidence type="ECO:0000256" key="1">
    <source>
        <dbReference type="SAM" id="MobiDB-lite"/>
    </source>
</evidence>
<feature type="compositionally biased region" description="Pro residues" evidence="1">
    <location>
        <begin position="123"/>
        <end position="134"/>
    </location>
</feature>
<proteinExistence type="predicted"/>
<evidence type="ECO:0000313" key="4">
    <source>
        <dbReference type="Proteomes" id="UP001492380"/>
    </source>
</evidence>
<accession>A0ABR1YIK2</accession>
<keyword evidence="2" id="KW-0812">Transmembrane</keyword>
<reference evidence="3 4" key="1">
    <citation type="submission" date="2024-04" db="EMBL/GenBank/DDBJ databases">
        <title>Phyllosticta paracitricarpa is synonymous to the EU quarantine fungus P. citricarpa based on phylogenomic analyses.</title>
        <authorList>
            <consortium name="Lawrence Berkeley National Laboratory"/>
            <person name="Van Ingen-Buijs V.A."/>
            <person name="Van Westerhoven A.C."/>
            <person name="Haridas S."/>
            <person name="Skiadas P."/>
            <person name="Martin F."/>
            <person name="Groenewald J.Z."/>
            <person name="Crous P.W."/>
            <person name="Seidl M.F."/>
        </authorList>
    </citation>
    <scope>NUCLEOTIDE SEQUENCE [LARGE SCALE GENOMIC DNA]</scope>
    <source>
        <strain evidence="3 4">CBS 123374</strain>
    </source>
</reference>
<sequence>MGAQVSNENFAKQCNKAARPPRCYHNLQKISRLCDKRDTMRTPVCRQLMAALYDDWAYYNGTHPHTCILPAVPVNATAPPPPPQPTQQQNNNGGGNGGPPNAAAVAAGAAGSGGVAHNGPDLQSPPPPSSPPPGESAVPHAVNGNAHIDTGIVHVNPRRSAFDLDYSPESDSAAAPWSQLDSSASSSAPLQIVAPRSTLGDDKRGVAALSLLAALALMSTVVAVAWLARRRAVTARRRRVAAAAVVEGNGGMAESGRL</sequence>
<name>A0ABR1YIK2_9PEZI</name>
<organism evidence="3 4">
    <name type="scientific">Phyllosticta capitalensis</name>
    <dbReference type="NCBI Taxonomy" id="121624"/>
    <lineage>
        <taxon>Eukaryota</taxon>
        <taxon>Fungi</taxon>
        <taxon>Dikarya</taxon>
        <taxon>Ascomycota</taxon>
        <taxon>Pezizomycotina</taxon>
        <taxon>Dothideomycetes</taxon>
        <taxon>Dothideomycetes incertae sedis</taxon>
        <taxon>Botryosphaeriales</taxon>
        <taxon>Phyllostictaceae</taxon>
        <taxon>Phyllosticta</taxon>
    </lineage>
</organism>
<dbReference type="EMBL" id="JBBWRZ010000008">
    <property type="protein sequence ID" value="KAK8230318.1"/>
    <property type="molecule type" value="Genomic_DNA"/>
</dbReference>